<keyword evidence="4 8" id="KW-0547">Nucleotide-binding</keyword>
<evidence type="ECO:0000256" key="7">
    <source>
        <dbReference type="PROSITE-ProRule" id="PRU00842"/>
    </source>
</evidence>
<dbReference type="InterPro" id="IPR014746">
    <property type="entry name" value="Gln_synth/guanido_kin_cat_dom"/>
</dbReference>
<evidence type="ECO:0000256" key="2">
    <source>
        <dbReference type="ARBA" id="ARBA00012230"/>
    </source>
</evidence>
<dbReference type="Pfam" id="PF00217">
    <property type="entry name" value="ATP-gua_Ptrans"/>
    <property type="match status" value="1"/>
</dbReference>
<dbReference type="GO" id="GO:0046314">
    <property type="term" value="P:phosphocreatine biosynthetic process"/>
    <property type="evidence" value="ECO:0007669"/>
    <property type="project" value="InterPro"/>
</dbReference>
<feature type="domain" description="Phosphagen kinase C-terminal" evidence="10">
    <location>
        <begin position="139"/>
        <end position="376"/>
    </location>
</feature>
<dbReference type="FunFam" id="3.30.590.10:FF:000006">
    <property type="entry name" value="Arginine kinase 1"/>
    <property type="match status" value="1"/>
</dbReference>
<dbReference type="GeneID" id="111592977"/>
<proteinExistence type="inferred from homology"/>
<dbReference type="GO" id="GO:0005524">
    <property type="term" value="F:ATP binding"/>
    <property type="evidence" value="ECO:0007669"/>
    <property type="project" value="UniProtKB-UniRule"/>
</dbReference>
<dbReference type="PROSITE" id="PS51510">
    <property type="entry name" value="PHOSPHAGEN_KINASE_C"/>
    <property type="match status" value="1"/>
</dbReference>
<dbReference type="Pfam" id="PF02807">
    <property type="entry name" value="ATP-gua_PtransN"/>
    <property type="match status" value="1"/>
</dbReference>
<dbReference type="PROSITE" id="PS51509">
    <property type="entry name" value="PHOSPHAGEN_KINASE_N"/>
    <property type="match status" value="1"/>
</dbReference>
<dbReference type="SUPFAM" id="SSF55931">
    <property type="entry name" value="Glutamine synthetase/guanido kinase"/>
    <property type="match status" value="1"/>
</dbReference>
<evidence type="ECO:0000313" key="12">
    <source>
        <dbReference type="RefSeq" id="XP_023161240.1"/>
    </source>
</evidence>
<gene>
    <name evidence="12" type="primary">LOC111592977</name>
</gene>
<feature type="binding site" evidence="8">
    <location>
        <begin position="300"/>
        <end position="304"/>
    </location>
    <ligand>
        <name>ATP</name>
        <dbReference type="ChEBI" id="CHEBI:30616"/>
    </ligand>
</feature>
<evidence type="ECO:0000313" key="11">
    <source>
        <dbReference type="Proteomes" id="UP000504633"/>
    </source>
</evidence>
<dbReference type="PANTHER" id="PTHR11547:SF38">
    <property type="entry name" value="ARGININE KINASE 1-RELATED"/>
    <property type="match status" value="1"/>
</dbReference>
<dbReference type="KEGG" id="dhe:111592977"/>
<keyword evidence="5 8" id="KW-0418">Kinase</keyword>
<feature type="binding site" evidence="8">
    <location>
        <position position="205"/>
    </location>
    <ligand>
        <name>ATP</name>
        <dbReference type="ChEBI" id="CHEBI:30616"/>
    </ligand>
</feature>
<name>A0A6J1L8A5_DROHY</name>
<feature type="binding site" evidence="8">
    <location>
        <begin position="329"/>
        <end position="334"/>
    </location>
    <ligand>
        <name>ATP</name>
        <dbReference type="ChEBI" id="CHEBI:30616"/>
    </ligand>
</feature>
<dbReference type="InterPro" id="IPR036802">
    <property type="entry name" value="ATP-guanido_PTrfase_N_sf"/>
</dbReference>
<evidence type="ECO:0000259" key="10">
    <source>
        <dbReference type="PROSITE" id="PS51510"/>
    </source>
</evidence>
<evidence type="ECO:0000256" key="3">
    <source>
        <dbReference type="ARBA" id="ARBA00022679"/>
    </source>
</evidence>
<evidence type="ECO:0000256" key="1">
    <source>
        <dbReference type="ARBA" id="ARBA00006798"/>
    </source>
</evidence>
<accession>A0A6J1L8A5</accession>
<evidence type="ECO:0000256" key="4">
    <source>
        <dbReference type="ARBA" id="ARBA00022741"/>
    </source>
</evidence>
<evidence type="ECO:0000259" key="9">
    <source>
        <dbReference type="PROSITE" id="PS51509"/>
    </source>
</evidence>
<sequence>MNAIRLARTVTKCYSMRSYSMAPCEILELLEAGYQRLAESDSQSLLKKHLTKSIFDKLKTKVTPSYCSTLLDCIQSGLCNHDSAVGIYAPDPEAYKTFADIFDPIISDIHKGFGKANKHPASCYGYGADFPNLDPEQKYVVSTRVRCARSIQDFPFNPCLSEEDYRNLECMISKVLLTFCHEHSGKYLPLKGMDKEVQKKLIDNHYLFKEGDRFLQAANASRFWPTGRGIFMNRDRTFMVWVNEEDHIRVISMERGGDLGRAYERMIIGLESLAFSLKFSCDKRLGNLTFCPSNLGNTIRASVHIRLPHIGKDKAKLEELAGKHNLQVRGTSGEHSEAKDGVYDISNKRRMGLTEYQTIGEMHKGISALIEAECRESSKK</sequence>
<dbReference type="GO" id="GO:0005615">
    <property type="term" value="C:extracellular space"/>
    <property type="evidence" value="ECO:0007669"/>
    <property type="project" value="TreeGrafter"/>
</dbReference>
<dbReference type="Gene3D" id="1.10.135.10">
    <property type="entry name" value="ATP:guanido phosphotransferase, N-terminal domain"/>
    <property type="match status" value="1"/>
</dbReference>
<dbReference type="Gene3D" id="3.30.590.10">
    <property type="entry name" value="Glutamine synthetase/guanido kinase, catalytic domain"/>
    <property type="match status" value="1"/>
</dbReference>
<evidence type="ECO:0000256" key="5">
    <source>
        <dbReference type="ARBA" id="ARBA00022777"/>
    </source>
</evidence>
<dbReference type="RefSeq" id="XP_023161240.1">
    <property type="nucleotide sequence ID" value="XM_023305472.2"/>
</dbReference>
<dbReference type="GO" id="GO:0004111">
    <property type="term" value="F:creatine kinase activity"/>
    <property type="evidence" value="ECO:0007669"/>
    <property type="project" value="InterPro"/>
</dbReference>
<feature type="binding site" evidence="8">
    <location>
        <position position="249"/>
    </location>
    <ligand>
        <name>ATP</name>
        <dbReference type="ChEBI" id="CHEBI:30616"/>
    </ligand>
</feature>
<dbReference type="AlphaFoldDB" id="A0A6J1L8A5"/>
<protein>
    <recommendedName>
        <fullName evidence="2">arginine kinase</fullName>
        <ecNumber evidence="2">2.7.3.3</ecNumber>
    </recommendedName>
</protein>
<dbReference type="InterPro" id="IPR022413">
    <property type="entry name" value="ATP-guanido_PTrfase_N"/>
</dbReference>
<dbReference type="SUPFAM" id="SSF48034">
    <property type="entry name" value="Guanido kinase N-terminal domain"/>
    <property type="match status" value="1"/>
</dbReference>
<organism evidence="11 12">
    <name type="scientific">Drosophila hydei</name>
    <name type="common">Fruit fly</name>
    <dbReference type="NCBI Taxonomy" id="7224"/>
    <lineage>
        <taxon>Eukaryota</taxon>
        <taxon>Metazoa</taxon>
        <taxon>Ecdysozoa</taxon>
        <taxon>Arthropoda</taxon>
        <taxon>Hexapoda</taxon>
        <taxon>Insecta</taxon>
        <taxon>Pterygota</taxon>
        <taxon>Neoptera</taxon>
        <taxon>Endopterygota</taxon>
        <taxon>Diptera</taxon>
        <taxon>Brachycera</taxon>
        <taxon>Muscomorpha</taxon>
        <taxon>Ephydroidea</taxon>
        <taxon>Drosophilidae</taxon>
        <taxon>Drosophila</taxon>
    </lineage>
</organism>
<dbReference type="InterPro" id="IPR022414">
    <property type="entry name" value="ATP-guanido_PTrfase_cat"/>
</dbReference>
<keyword evidence="11" id="KW-1185">Reference proteome</keyword>
<dbReference type="InterPro" id="IPR000749">
    <property type="entry name" value="ATP-guanido_PTrfase"/>
</dbReference>
<dbReference type="OrthoDB" id="430219at2759"/>
<keyword evidence="3 8" id="KW-0808">Transferase</keyword>
<keyword evidence="6 8" id="KW-0067">ATP-binding</keyword>
<evidence type="ECO:0000256" key="8">
    <source>
        <dbReference type="PROSITE-ProRule" id="PRU00843"/>
    </source>
</evidence>
<comment type="similarity">
    <text evidence="1 7">Belongs to the ATP:guanido phosphotransferase family.</text>
</comment>
<feature type="binding site" evidence="8">
    <location>
        <begin position="142"/>
        <end position="146"/>
    </location>
    <ligand>
        <name>ATP</name>
        <dbReference type="ChEBI" id="CHEBI:30616"/>
    </ligand>
</feature>
<feature type="domain" description="Phosphagen kinase N-terminal" evidence="9">
    <location>
        <begin position="28"/>
        <end position="111"/>
    </location>
</feature>
<dbReference type="PANTHER" id="PTHR11547">
    <property type="entry name" value="ARGININE OR CREATINE KINASE"/>
    <property type="match status" value="1"/>
</dbReference>
<dbReference type="FunFam" id="1.10.135.10:FF:000003">
    <property type="entry name" value="Three-domain arginine kinase"/>
    <property type="match status" value="1"/>
</dbReference>
<dbReference type="GO" id="GO:0004054">
    <property type="term" value="F:arginine kinase activity"/>
    <property type="evidence" value="ECO:0007669"/>
    <property type="project" value="UniProtKB-EC"/>
</dbReference>
<reference evidence="12" key="1">
    <citation type="submission" date="2025-08" db="UniProtKB">
        <authorList>
            <consortium name="RefSeq"/>
        </authorList>
    </citation>
    <scope>IDENTIFICATION</scope>
    <source>
        <strain evidence="12">15085-1641.00</strain>
        <tissue evidence="12">Whole body</tissue>
    </source>
</reference>
<dbReference type="OMA" id="NCMASAM"/>
<dbReference type="EC" id="2.7.3.3" evidence="2"/>
<evidence type="ECO:0000256" key="6">
    <source>
        <dbReference type="ARBA" id="ARBA00022840"/>
    </source>
</evidence>
<dbReference type="Proteomes" id="UP000504633">
    <property type="component" value="Unplaced"/>
</dbReference>